<dbReference type="Proteomes" id="UP001442494">
    <property type="component" value="Unassembled WGS sequence"/>
</dbReference>
<sequence>MFFLSRHNLSQLISGFIVSILCMLTIGFLQVPQLNKLRTKAKIASTEYSKREVESEKLRLNLLQNLPSFSFNNIFANWTFLEFLTYFGDEVAREKTGYSLSQEYFEIIVERDPRFLKMYQFLPTSISMYAGMPEKSVALMEKGLRSIAKKPLPKSYYVWRYKGTDELLFLGDSQAARKSFEKAAEWASVYADPESQNVAAISRQTAQFLSRNPNSKYAQVGAWSMVLQNAVDDRTRQIAISRIEGLGGKVVVTPEGEVRIQLPEKD</sequence>
<reference evidence="2 3" key="1">
    <citation type="submission" date="2022-04" db="EMBL/GenBank/DDBJ databases">
        <title>Positive selection, recombination, and allopatry shape intraspecific diversity of widespread and dominant cyanobacteria.</title>
        <authorList>
            <person name="Wei J."/>
            <person name="Shu W."/>
            <person name="Hu C."/>
        </authorList>
    </citation>
    <scope>NUCLEOTIDE SEQUENCE [LARGE SCALE GENOMIC DNA]</scope>
    <source>
        <strain evidence="2 3">GB2-A5</strain>
    </source>
</reference>
<dbReference type="RefSeq" id="WP_190422210.1">
    <property type="nucleotide sequence ID" value="NZ_JAMPKK010000040.1"/>
</dbReference>
<keyword evidence="3" id="KW-1185">Reference proteome</keyword>
<evidence type="ECO:0000256" key="1">
    <source>
        <dbReference type="SAM" id="Phobius"/>
    </source>
</evidence>
<proteinExistence type="predicted"/>
<accession>A0ABV0JSB6</accession>
<keyword evidence="1" id="KW-1133">Transmembrane helix</keyword>
<keyword evidence="1" id="KW-0812">Transmembrane</keyword>
<name>A0ABV0JSB6_9CYAN</name>
<evidence type="ECO:0000313" key="3">
    <source>
        <dbReference type="Proteomes" id="UP001442494"/>
    </source>
</evidence>
<feature type="transmembrane region" description="Helical" evidence="1">
    <location>
        <begin position="12"/>
        <end position="31"/>
    </location>
</feature>
<protein>
    <submittedName>
        <fullName evidence="2">Uncharacterized protein</fullName>
    </submittedName>
</protein>
<dbReference type="EMBL" id="JAMPKK010000040">
    <property type="protein sequence ID" value="MEP0866273.1"/>
    <property type="molecule type" value="Genomic_DNA"/>
</dbReference>
<keyword evidence="1" id="KW-0472">Membrane</keyword>
<evidence type="ECO:0000313" key="2">
    <source>
        <dbReference type="EMBL" id="MEP0866273.1"/>
    </source>
</evidence>
<organism evidence="2 3">
    <name type="scientific">Funiculus sociatus GB2-A5</name>
    <dbReference type="NCBI Taxonomy" id="2933946"/>
    <lineage>
        <taxon>Bacteria</taxon>
        <taxon>Bacillati</taxon>
        <taxon>Cyanobacteriota</taxon>
        <taxon>Cyanophyceae</taxon>
        <taxon>Coleofasciculales</taxon>
        <taxon>Coleofasciculaceae</taxon>
        <taxon>Funiculus</taxon>
    </lineage>
</organism>
<comment type="caution">
    <text evidence="2">The sequence shown here is derived from an EMBL/GenBank/DDBJ whole genome shotgun (WGS) entry which is preliminary data.</text>
</comment>
<gene>
    <name evidence="2" type="ORF">NDI37_17570</name>
</gene>